<sequence length="98" mass="11424">MVSVYKIFDVHVEIYDIPDMDETEAASYIEFVEKEKGMKLTKLEIAPAGSDEITLTYTCKGEKFERIRRITGYLVGTIDRWNNAKQAEEHDRVKHIRV</sequence>
<dbReference type="Pfam" id="PF13597">
    <property type="entry name" value="NRDD"/>
    <property type="match status" value="1"/>
</dbReference>
<evidence type="ECO:0000313" key="2">
    <source>
        <dbReference type="Proteomes" id="UP000007887"/>
    </source>
</evidence>
<dbReference type="RefSeq" id="WP_014424261.1">
    <property type="nucleotide sequence ID" value="NC_017068.1"/>
</dbReference>
<reference evidence="1 2" key="1">
    <citation type="submission" date="2011-10" db="EMBL/GenBank/DDBJ databases">
        <title>Whole genome sequence of Selenomonas ruminantium subsp. lactilytica TAM6421.</title>
        <authorList>
            <person name="Oguchi A."/>
            <person name="Ankai A."/>
            <person name="Kaneko J."/>
            <person name="Yamada-Narita S."/>
            <person name="Fukui S."/>
            <person name="Takahashi M."/>
            <person name="Onodera T."/>
            <person name="Kojima S."/>
            <person name="Fushimi T."/>
            <person name="Abe N."/>
            <person name="Kamio Y."/>
            <person name="Yamazaki S."/>
            <person name="Fujita N."/>
        </authorList>
    </citation>
    <scope>NUCLEOTIDE SEQUENCE [LARGE SCALE GENOMIC DNA]</scope>
    <source>
        <strain evidence="2">NBRC 103574 / TAM6421</strain>
    </source>
</reference>
<dbReference type="AlphaFoldDB" id="I0GPY7"/>
<organism evidence="1 2">
    <name type="scientific">Selenomonas ruminantium subsp. lactilytica (strain NBRC 103574 / TAM6421)</name>
    <dbReference type="NCBI Taxonomy" id="927704"/>
    <lineage>
        <taxon>Bacteria</taxon>
        <taxon>Bacillati</taxon>
        <taxon>Bacillota</taxon>
        <taxon>Negativicutes</taxon>
        <taxon>Selenomonadales</taxon>
        <taxon>Selenomonadaceae</taxon>
        <taxon>Selenomonas</taxon>
    </lineage>
</organism>
<proteinExistence type="predicted"/>
<dbReference type="GO" id="GO:0008998">
    <property type="term" value="F:ribonucleoside-triphosphate reductase (thioredoxin) activity"/>
    <property type="evidence" value="ECO:0007669"/>
    <property type="project" value="InterPro"/>
</dbReference>
<dbReference type="GO" id="GO:0006260">
    <property type="term" value="P:DNA replication"/>
    <property type="evidence" value="ECO:0007669"/>
    <property type="project" value="InterPro"/>
</dbReference>
<dbReference type="Proteomes" id="UP000007887">
    <property type="component" value="Chromosome"/>
</dbReference>
<dbReference type="EMBL" id="AP012292">
    <property type="protein sequence ID" value="BAL82824.1"/>
    <property type="molecule type" value="Genomic_DNA"/>
</dbReference>
<dbReference type="HOGENOM" id="CLU_159862_0_0_9"/>
<dbReference type="PATRIC" id="fig|927704.6.peg.1150"/>
<gene>
    <name evidence="1" type="ordered locus">SELR_11160</name>
</gene>
<dbReference type="KEGG" id="sri:SELR_11160"/>
<evidence type="ECO:0000313" key="1">
    <source>
        <dbReference type="EMBL" id="BAL82824.1"/>
    </source>
</evidence>
<dbReference type="InterPro" id="IPR012833">
    <property type="entry name" value="NrdD"/>
</dbReference>
<accession>I0GPY7</accession>
<dbReference type="eggNOG" id="COG1328">
    <property type="taxonomic scope" value="Bacteria"/>
</dbReference>
<protein>
    <submittedName>
        <fullName evidence="1">Uncharacterized protein</fullName>
    </submittedName>
</protein>
<name>I0GPY7_SELRL</name>